<dbReference type="SUPFAM" id="SSF81383">
    <property type="entry name" value="F-box domain"/>
    <property type="match status" value="1"/>
</dbReference>
<evidence type="ECO:0000313" key="4">
    <source>
        <dbReference type="Proteomes" id="UP001558713"/>
    </source>
</evidence>
<feature type="domain" description="KIB1-4 beta-propeller" evidence="2">
    <location>
        <begin position="77"/>
        <end position="391"/>
    </location>
</feature>
<gene>
    <name evidence="3" type="ORF">V5N11_005811</name>
</gene>
<sequence>MDTPNDLLTEEKRREVYENQDWAKLSPDLLRKILESLSYIDFYRAKTVCSDWYTVWKTCLKPLYPWHIIYQDDSLMLFDPREDKLYTTKVIGLSDDSYFMASSGNWLLIVDSCLDFYIFNLVTRERINLPSMESSIHRSKSSLGDGHTVRFERSDYREYGEWGHFVEYGHFEEPCRKDHVSEDIVGCKRSAVLWIDERTGDYVVAWIFNKHYLFTYKNGDDSWRNWNSNWKSKRTNLGYLDLAYLNNKLYLYTTNDYIKIIDFSGDFPKEEIGNNPYQDLPFHYVPQECEDYWKTRIAIQKSGEVLIILSLFEFLHEERCLFYIFKMNFESGEWERVDSIGDDEMLIFGHGVTIRAPVQDVGDGIKNGSICFVKDDLWPGYKSPSYCGVFDLATSRINWSKKFCFDITKSQWFAPGFA</sequence>
<feature type="domain" description="F-box" evidence="1">
    <location>
        <begin position="22"/>
        <end position="59"/>
    </location>
</feature>
<comment type="caution">
    <text evidence="3">The sequence shown here is derived from an EMBL/GenBank/DDBJ whole genome shotgun (WGS) entry which is preliminary data.</text>
</comment>
<protein>
    <submittedName>
        <fullName evidence="3">F-box protein</fullName>
    </submittedName>
</protein>
<dbReference type="PANTHER" id="PTHR44259">
    <property type="entry name" value="OS07G0183000 PROTEIN-RELATED"/>
    <property type="match status" value="1"/>
</dbReference>
<dbReference type="InterPro" id="IPR001810">
    <property type="entry name" value="F-box_dom"/>
</dbReference>
<dbReference type="InterPro" id="IPR005174">
    <property type="entry name" value="KIB1-4_b-propeller"/>
</dbReference>
<evidence type="ECO:0000259" key="1">
    <source>
        <dbReference type="Pfam" id="PF00646"/>
    </source>
</evidence>
<dbReference type="EMBL" id="JBANAX010000158">
    <property type="protein sequence ID" value="KAL1220288.1"/>
    <property type="molecule type" value="Genomic_DNA"/>
</dbReference>
<keyword evidence="4" id="KW-1185">Reference proteome</keyword>
<evidence type="ECO:0000259" key="2">
    <source>
        <dbReference type="Pfam" id="PF03478"/>
    </source>
</evidence>
<dbReference type="Proteomes" id="UP001558713">
    <property type="component" value="Unassembled WGS sequence"/>
</dbReference>
<dbReference type="InterPro" id="IPR036047">
    <property type="entry name" value="F-box-like_dom_sf"/>
</dbReference>
<dbReference type="AlphaFoldDB" id="A0ABD1BSX1"/>
<dbReference type="Gene3D" id="1.20.1280.50">
    <property type="match status" value="1"/>
</dbReference>
<accession>A0ABD1BSX1</accession>
<reference evidence="3 4" key="1">
    <citation type="submission" date="2024-04" db="EMBL/GenBank/DDBJ databases">
        <title>Genome assembly C_amara_ONT_v2.</title>
        <authorList>
            <person name="Yant L."/>
            <person name="Moore C."/>
            <person name="Slenker M."/>
        </authorList>
    </citation>
    <scope>NUCLEOTIDE SEQUENCE [LARGE SCALE GENOMIC DNA]</scope>
    <source>
        <tissue evidence="3">Leaf</tissue>
    </source>
</reference>
<name>A0ABD1BSX1_CARAN</name>
<dbReference type="PANTHER" id="PTHR44259:SF104">
    <property type="entry name" value="F-BOX ONLY PROTEIN (DUF295)-RELATED"/>
    <property type="match status" value="1"/>
</dbReference>
<dbReference type="Pfam" id="PF03478">
    <property type="entry name" value="Beta-prop_KIB1-4"/>
    <property type="match status" value="1"/>
</dbReference>
<dbReference type="InterPro" id="IPR050942">
    <property type="entry name" value="F-box_BR-signaling"/>
</dbReference>
<proteinExistence type="predicted"/>
<organism evidence="3 4">
    <name type="scientific">Cardamine amara subsp. amara</name>
    <dbReference type="NCBI Taxonomy" id="228776"/>
    <lineage>
        <taxon>Eukaryota</taxon>
        <taxon>Viridiplantae</taxon>
        <taxon>Streptophyta</taxon>
        <taxon>Embryophyta</taxon>
        <taxon>Tracheophyta</taxon>
        <taxon>Spermatophyta</taxon>
        <taxon>Magnoliopsida</taxon>
        <taxon>eudicotyledons</taxon>
        <taxon>Gunneridae</taxon>
        <taxon>Pentapetalae</taxon>
        <taxon>rosids</taxon>
        <taxon>malvids</taxon>
        <taxon>Brassicales</taxon>
        <taxon>Brassicaceae</taxon>
        <taxon>Cardamineae</taxon>
        <taxon>Cardamine</taxon>
    </lineage>
</organism>
<evidence type="ECO:0000313" key="3">
    <source>
        <dbReference type="EMBL" id="KAL1220288.1"/>
    </source>
</evidence>
<dbReference type="Pfam" id="PF00646">
    <property type="entry name" value="F-box"/>
    <property type="match status" value="1"/>
</dbReference>